<organism evidence="1 2">
    <name type="scientific">Clitoria ternatea</name>
    <name type="common">Butterfly pea</name>
    <dbReference type="NCBI Taxonomy" id="43366"/>
    <lineage>
        <taxon>Eukaryota</taxon>
        <taxon>Viridiplantae</taxon>
        <taxon>Streptophyta</taxon>
        <taxon>Embryophyta</taxon>
        <taxon>Tracheophyta</taxon>
        <taxon>Spermatophyta</taxon>
        <taxon>Magnoliopsida</taxon>
        <taxon>eudicotyledons</taxon>
        <taxon>Gunneridae</taxon>
        <taxon>Pentapetalae</taxon>
        <taxon>rosids</taxon>
        <taxon>fabids</taxon>
        <taxon>Fabales</taxon>
        <taxon>Fabaceae</taxon>
        <taxon>Papilionoideae</taxon>
        <taxon>50 kb inversion clade</taxon>
        <taxon>NPAAA clade</taxon>
        <taxon>indigoferoid/millettioid clade</taxon>
        <taxon>Phaseoleae</taxon>
        <taxon>Clitoria</taxon>
    </lineage>
</organism>
<evidence type="ECO:0000313" key="2">
    <source>
        <dbReference type="Proteomes" id="UP001359559"/>
    </source>
</evidence>
<accession>A0AAN9PJB9</accession>
<protein>
    <submittedName>
        <fullName evidence="1">Uncharacterized protein</fullName>
    </submittedName>
</protein>
<gene>
    <name evidence="1" type="ORF">RJT34_11161</name>
</gene>
<proteinExistence type="predicted"/>
<dbReference type="Proteomes" id="UP001359559">
    <property type="component" value="Unassembled WGS sequence"/>
</dbReference>
<sequence>MWLKVFPKSKVQLNQITHTNLPTMFVSELLPPSHFFHHSILLLPLSLNPNFPLITSSTPCIVPYPLHSSDL</sequence>
<keyword evidence="2" id="KW-1185">Reference proteome</keyword>
<evidence type="ECO:0000313" key="1">
    <source>
        <dbReference type="EMBL" id="KAK7300318.1"/>
    </source>
</evidence>
<comment type="caution">
    <text evidence="1">The sequence shown here is derived from an EMBL/GenBank/DDBJ whole genome shotgun (WGS) entry which is preliminary data.</text>
</comment>
<name>A0AAN9PJB9_CLITE</name>
<reference evidence="1 2" key="1">
    <citation type="submission" date="2024-01" db="EMBL/GenBank/DDBJ databases">
        <title>The genomes of 5 underutilized Papilionoideae crops provide insights into root nodulation and disease resistance.</title>
        <authorList>
            <person name="Yuan L."/>
        </authorList>
    </citation>
    <scope>NUCLEOTIDE SEQUENCE [LARGE SCALE GENOMIC DNA]</scope>
    <source>
        <strain evidence="1">LY-2023</strain>
        <tissue evidence="1">Leaf</tissue>
    </source>
</reference>
<dbReference type="AlphaFoldDB" id="A0AAN9PJB9"/>
<dbReference type="EMBL" id="JAYKXN010000003">
    <property type="protein sequence ID" value="KAK7300318.1"/>
    <property type="molecule type" value="Genomic_DNA"/>
</dbReference>